<accession>A0A0D1YI57</accession>
<keyword evidence="3" id="KW-0560">Oxidoreductase</keyword>
<sequence>MFDYLIVGAGPSGLCAAKTILECEPHAKVKILDANETVGGVWSEENIYPGLKTNNLRGGIDFSDFPMHDGFGIPQGQHPTGEAMHNYLEAYADRSDLVRLIDFETKVGGISPLDDSEGWKLKTALEHDEYQTKKLIIATGITNRPHRPNLQGADNFDGPIIHSAEIGFKGDTVFNNTNVRTIAVLGGGKSAYDAVHLAGKTGHHVEWIIRKSGKGPEWVFPSHTKMGPFSVPRERLTTRRILSFFSPCLWNDGFSKVRSFLHQSSLGMMIAQKFWGNLHAATIKDCGMLQHESTKVLEPETSPFWYGTASGIYNFEKDIYEMVQMGQVRVHREDISSLSTGHIHFASGGGVDASALITATGFSAKPTLAFTKEETHSDLGVPSTSLTPTQQAFWNALNERADLKIGQAFPRLLSGPHLSATSSVVKSYTATLDPELNYSPFRLYRAIAPPGLTARGDHSLVFISMFSNLANTPRCELQCLWAYAYLNDKLAINPRAVFEETALMTRYAKFRAPFGHGRFFPDLVFDQVPYFDTLLQDLGLKFWRKPNIFAELFGAYRSTDYKGVVQEWLRANVALDSNSGEKEPLLNANGGANA</sequence>
<dbReference type="InterPro" id="IPR036188">
    <property type="entry name" value="FAD/NAD-bd_sf"/>
</dbReference>
<evidence type="ECO:0008006" key="6">
    <source>
        <dbReference type="Google" id="ProtNLM"/>
    </source>
</evidence>
<evidence type="ECO:0000256" key="1">
    <source>
        <dbReference type="ARBA" id="ARBA00022630"/>
    </source>
</evidence>
<protein>
    <recommendedName>
        <fullName evidence="6">FAD/NAD(P)-binding domain-containing protein</fullName>
    </recommendedName>
</protein>
<dbReference type="OrthoDB" id="2915840at2759"/>
<dbReference type="PANTHER" id="PTHR23023">
    <property type="entry name" value="DIMETHYLANILINE MONOOXYGENASE"/>
    <property type="match status" value="1"/>
</dbReference>
<proteinExistence type="predicted"/>
<dbReference type="AlphaFoldDB" id="A0A0D1YI57"/>
<keyword evidence="2" id="KW-0274">FAD</keyword>
<evidence type="ECO:0000256" key="2">
    <source>
        <dbReference type="ARBA" id="ARBA00022827"/>
    </source>
</evidence>
<dbReference type="EMBL" id="KN846952">
    <property type="protein sequence ID" value="KIV82522.1"/>
    <property type="molecule type" value="Genomic_DNA"/>
</dbReference>
<dbReference type="SUPFAM" id="SSF51905">
    <property type="entry name" value="FAD/NAD(P)-binding domain"/>
    <property type="match status" value="1"/>
</dbReference>
<keyword evidence="1" id="KW-0285">Flavoprotein</keyword>
<dbReference type="InterPro" id="IPR050346">
    <property type="entry name" value="FMO-like"/>
</dbReference>
<organism evidence="4 5">
    <name type="scientific">Exophiala sideris</name>
    <dbReference type="NCBI Taxonomy" id="1016849"/>
    <lineage>
        <taxon>Eukaryota</taxon>
        <taxon>Fungi</taxon>
        <taxon>Dikarya</taxon>
        <taxon>Ascomycota</taxon>
        <taxon>Pezizomycotina</taxon>
        <taxon>Eurotiomycetes</taxon>
        <taxon>Chaetothyriomycetidae</taxon>
        <taxon>Chaetothyriales</taxon>
        <taxon>Herpotrichiellaceae</taxon>
        <taxon>Exophiala</taxon>
    </lineage>
</organism>
<dbReference type="HOGENOM" id="CLU_019225_1_0_1"/>
<evidence type="ECO:0000256" key="3">
    <source>
        <dbReference type="ARBA" id="ARBA00023002"/>
    </source>
</evidence>
<dbReference type="GO" id="GO:0016491">
    <property type="term" value="F:oxidoreductase activity"/>
    <property type="evidence" value="ECO:0007669"/>
    <property type="project" value="UniProtKB-KW"/>
</dbReference>
<evidence type="ECO:0000313" key="5">
    <source>
        <dbReference type="Proteomes" id="UP000053599"/>
    </source>
</evidence>
<gene>
    <name evidence="4" type="ORF">PV11_04625</name>
</gene>
<dbReference type="Proteomes" id="UP000053599">
    <property type="component" value="Unassembled WGS sequence"/>
</dbReference>
<dbReference type="Gene3D" id="3.50.50.60">
    <property type="entry name" value="FAD/NAD(P)-binding domain"/>
    <property type="match status" value="1"/>
</dbReference>
<name>A0A0D1YI57_9EURO</name>
<reference evidence="4 5" key="1">
    <citation type="submission" date="2015-01" db="EMBL/GenBank/DDBJ databases">
        <title>The Genome Sequence of Exophiala sideris CBS121828.</title>
        <authorList>
            <consortium name="The Broad Institute Genomics Platform"/>
            <person name="Cuomo C."/>
            <person name="de Hoog S."/>
            <person name="Gorbushina A."/>
            <person name="Stielow B."/>
            <person name="Teixiera M."/>
            <person name="Abouelleil A."/>
            <person name="Chapman S.B."/>
            <person name="Priest M."/>
            <person name="Young S.K."/>
            <person name="Wortman J."/>
            <person name="Nusbaum C."/>
            <person name="Birren B."/>
        </authorList>
    </citation>
    <scope>NUCLEOTIDE SEQUENCE [LARGE SCALE GENOMIC DNA]</scope>
    <source>
        <strain evidence="4 5">CBS 121828</strain>
    </source>
</reference>
<evidence type="ECO:0000313" key="4">
    <source>
        <dbReference type="EMBL" id="KIV82522.1"/>
    </source>
</evidence>
<dbReference type="Pfam" id="PF13738">
    <property type="entry name" value="Pyr_redox_3"/>
    <property type="match status" value="1"/>
</dbReference>